<evidence type="ECO:0000313" key="4">
    <source>
        <dbReference type="Proteomes" id="UP000275394"/>
    </source>
</evidence>
<evidence type="ECO:0000313" key="3">
    <source>
        <dbReference type="EMBL" id="ROS01295.1"/>
    </source>
</evidence>
<keyword evidence="4" id="KW-1185">Reference proteome</keyword>
<dbReference type="InterPro" id="IPR050564">
    <property type="entry name" value="F420-G6PD/mer"/>
</dbReference>
<dbReference type="Pfam" id="PF00296">
    <property type="entry name" value="Bac_luciferase"/>
    <property type="match status" value="1"/>
</dbReference>
<dbReference type="Gene3D" id="3.20.20.30">
    <property type="entry name" value="Luciferase-like domain"/>
    <property type="match status" value="1"/>
</dbReference>
<comment type="caution">
    <text evidence="3">The sequence shown here is derived from an EMBL/GenBank/DDBJ whole genome shotgun (WGS) entry which is preliminary data.</text>
</comment>
<evidence type="ECO:0000256" key="1">
    <source>
        <dbReference type="ARBA" id="ARBA00023002"/>
    </source>
</evidence>
<dbReference type="PANTHER" id="PTHR43244">
    <property type="match status" value="1"/>
</dbReference>
<dbReference type="InterPro" id="IPR019921">
    <property type="entry name" value="Lucif-like_OxRdtase_Rv2161c"/>
</dbReference>
<evidence type="ECO:0000259" key="2">
    <source>
        <dbReference type="Pfam" id="PF00296"/>
    </source>
</evidence>
<dbReference type="PANTHER" id="PTHR43244:SF1">
    <property type="entry name" value="5,10-METHYLENETETRAHYDROMETHANOPTERIN REDUCTASE"/>
    <property type="match status" value="1"/>
</dbReference>
<dbReference type="GO" id="GO:0016705">
    <property type="term" value="F:oxidoreductase activity, acting on paired donors, with incorporation or reduction of molecular oxygen"/>
    <property type="evidence" value="ECO:0007669"/>
    <property type="project" value="InterPro"/>
</dbReference>
<dbReference type="Proteomes" id="UP000275394">
    <property type="component" value="Unassembled WGS sequence"/>
</dbReference>
<dbReference type="EMBL" id="RKHR01000004">
    <property type="protein sequence ID" value="ROS01295.1"/>
    <property type="molecule type" value="Genomic_DNA"/>
</dbReference>
<dbReference type="CDD" id="cd01097">
    <property type="entry name" value="Tetrahydromethanopterin_reductase"/>
    <property type="match status" value="1"/>
</dbReference>
<organism evidence="3 4">
    <name type="scientific">Sinobacterium caligoides</name>
    <dbReference type="NCBI Taxonomy" id="933926"/>
    <lineage>
        <taxon>Bacteria</taxon>
        <taxon>Pseudomonadati</taxon>
        <taxon>Pseudomonadota</taxon>
        <taxon>Gammaproteobacteria</taxon>
        <taxon>Cellvibrionales</taxon>
        <taxon>Spongiibacteraceae</taxon>
        <taxon>Sinobacterium</taxon>
    </lineage>
</organism>
<accession>A0A3N2DPP8</accession>
<dbReference type="NCBIfam" id="TIGR03619">
    <property type="entry name" value="F420_Rv2161c"/>
    <property type="match status" value="1"/>
</dbReference>
<gene>
    <name evidence="3" type="ORF">EDC56_1724</name>
</gene>
<dbReference type="InterPro" id="IPR011251">
    <property type="entry name" value="Luciferase-like_dom"/>
</dbReference>
<dbReference type="InterPro" id="IPR036661">
    <property type="entry name" value="Luciferase-like_sf"/>
</dbReference>
<protein>
    <submittedName>
        <fullName evidence="3">Putative F420-dependent oxidoreductase</fullName>
    </submittedName>
</protein>
<keyword evidence="1" id="KW-0560">Oxidoreductase</keyword>
<dbReference type="OrthoDB" id="5728724at2"/>
<dbReference type="AlphaFoldDB" id="A0A3N2DPP8"/>
<name>A0A3N2DPP8_9GAMM</name>
<dbReference type="RefSeq" id="WP_123712104.1">
    <property type="nucleotide sequence ID" value="NZ_RKHR01000004.1"/>
</dbReference>
<proteinExistence type="predicted"/>
<sequence>MKLGFNSMNTLKDPSPFTLAKALEERDFESLWYGEHSHIPMSLRTPYPGGGTLPEPYKGMMDPYVSLMAAASVTKNLKLGTGIALLLERELFSQAKTIATLDQHSGGRVIIGTGVGWNEEEFSNCSQLPWKRRFTALKETVEAQRCLFSEPEPEYHGSLIDFDKVWFEPKPLQRGGPKTLLGVMGPVGIKHAAQWADGWMPADVALPDVVQSVQDFRHLVAEFGRDPSEVEITIVVMDNPTADKLKAYRDAGVDRALIGIGMDNWDKPEIIWPMLDEFAPLIPELSA</sequence>
<dbReference type="SUPFAM" id="SSF51679">
    <property type="entry name" value="Bacterial luciferase-like"/>
    <property type="match status" value="1"/>
</dbReference>
<feature type="domain" description="Luciferase-like" evidence="2">
    <location>
        <begin position="19"/>
        <end position="251"/>
    </location>
</feature>
<reference evidence="3 4" key="1">
    <citation type="submission" date="2018-11" db="EMBL/GenBank/DDBJ databases">
        <title>Genomic Encyclopedia of Type Strains, Phase IV (KMG-IV): sequencing the most valuable type-strain genomes for metagenomic binning, comparative biology and taxonomic classification.</title>
        <authorList>
            <person name="Goeker M."/>
        </authorList>
    </citation>
    <scope>NUCLEOTIDE SEQUENCE [LARGE SCALE GENOMIC DNA]</scope>
    <source>
        <strain evidence="3 4">DSM 100316</strain>
    </source>
</reference>